<accession>A0A2P4Z6F5</accession>
<dbReference type="OrthoDB" id="341471at2759"/>
<protein>
    <submittedName>
        <fullName evidence="1">Uncharacterized protein</fullName>
    </submittedName>
</protein>
<dbReference type="VEuPathDB" id="CryptoDB:CmeUKMEL1_18440"/>
<dbReference type="Proteomes" id="UP000236928">
    <property type="component" value="Unassembled WGS sequence"/>
</dbReference>
<proteinExistence type="predicted"/>
<gene>
    <name evidence="1" type="ORF">CmeUKMEL1_18440</name>
</gene>
<organism evidence="1 2">
    <name type="scientific">Cryptosporidium meleagridis</name>
    <dbReference type="NCBI Taxonomy" id="93969"/>
    <lineage>
        <taxon>Eukaryota</taxon>
        <taxon>Sar</taxon>
        <taxon>Alveolata</taxon>
        <taxon>Apicomplexa</taxon>
        <taxon>Conoidasida</taxon>
        <taxon>Coccidia</taxon>
        <taxon>Eucoccidiorida</taxon>
        <taxon>Eimeriorina</taxon>
        <taxon>Cryptosporidiidae</taxon>
        <taxon>Cryptosporidium</taxon>
    </lineage>
</organism>
<reference evidence="1 2" key="1">
    <citation type="submission" date="2014-04" db="EMBL/GenBank/DDBJ databases">
        <title>Comparative Genomics of Cryptosporidium Species.</title>
        <authorList>
            <person name="Silva J.C."/>
            <person name="Su Q."/>
            <person name="Chalmers R."/>
            <person name="Chibucos M.C."/>
            <person name="Elwin K."/>
            <person name="Godinez A."/>
            <person name="Guo F."/>
            <person name="Huynh K."/>
            <person name="Orvis J."/>
            <person name="Ott S."/>
            <person name="Sadzewicz L."/>
            <person name="Sengamalay N."/>
            <person name="Shetty A."/>
            <person name="Sun M."/>
            <person name="Tallon L."/>
            <person name="Xiao L."/>
            <person name="Zhang H."/>
            <person name="Fraser C.M."/>
            <person name="Zhu G."/>
            <person name="Kissinger J."/>
            <person name="Widmer G."/>
        </authorList>
    </citation>
    <scope>NUCLEOTIDE SEQUENCE [LARGE SCALE GENOMIC DNA]</scope>
    <source>
        <strain evidence="1 2">UKMEL1</strain>
    </source>
</reference>
<comment type="caution">
    <text evidence="1">The sequence shown here is derived from an EMBL/GenBank/DDBJ whole genome shotgun (WGS) entry which is preliminary data.</text>
</comment>
<dbReference type="AlphaFoldDB" id="A0A2P4Z6F5"/>
<evidence type="ECO:0000313" key="2">
    <source>
        <dbReference type="Proteomes" id="UP000236928"/>
    </source>
</evidence>
<evidence type="ECO:0000313" key="1">
    <source>
        <dbReference type="EMBL" id="POM85642.1"/>
    </source>
</evidence>
<sequence>MNFGINQKLCLCVESKIEIELEKVQKNASEEFIFIEANYYSLIEVVCRLFNVISDVKTLITILKLYSSRVIACSNNLYTYNGCLEYIRPQLFFLIKKNWIISIGICSRIAQLESSFVERFCQYFDIKSSQDLLSSLSCFLLPFLIFTKSKMFKNKIFDNFIEKLTFLDEIKLASRFRFLRLIEEKKYCDKPVEEVRSTNYTKNKNKKYISKLENEINLLNTLEQRTCAVLNMLTFDDKGSENDKVLCINNFHLIFNLWDEYSSTGSEERLIVEIVETKNLPSIYLKCEILFIITTYIRELSIFEKVIKLIISNTLQYHRIMHYICSRWHSLLGKDRIEYIHESLPTQTIEDNWKNVRTLIWEFQVLMPLISKNVSYYNKIQSIALSYYLISNYARKDEIIFDCPREIVFINRFLQVLLDEIINVVTEDSVLYSLALERSVLPRISAFSQKTIFSQNLFNLISNIANIDMGNDANRAVYYQLASNLLCDPYIKKHFKLETGSEDIYMFFENFEIDKLQIANNLTKFIYLFGHIPTEIINSELCQTSINYNFELPFLNTFSPRIVKNSPRYLNSIRFTEIFSRVVKNISKSQKTNIKTVLLFLIDFVKRLYNQHIGELRGKAANQDHNTNDQTDFYYSYIVLFKYLDHCFEKYNNYIDEHIAMSLKSIGKPESIIPKNVIFVF</sequence>
<name>A0A2P4Z6F5_9CRYT</name>
<keyword evidence="2" id="KW-1185">Reference proteome</keyword>
<dbReference type="EMBL" id="JIBK01000054">
    <property type="protein sequence ID" value="POM85642.1"/>
    <property type="molecule type" value="Genomic_DNA"/>
</dbReference>